<comment type="caution">
    <text evidence="1">The sequence shown here is derived from an EMBL/GenBank/DDBJ whole genome shotgun (WGS) entry which is preliminary data.</text>
</comment>
<dbReference type="InterPro" id="IPR018621">
    <property type="entry name" value="Atg31"/>
</dbReference>
<accession>A0A0A8L197</accession>
<reference evidence="1 2" key="1">
    <citation type="submission" date="2014-03" db="EMBL/GenBank/DDBJ databases">
        <title>The genome of Kluyveromyces dobzhanskii.</title>
        <authorList>
            <person name="Nystedt B."/>
            <person name="Astrom S."/>
        </authorList>
    </citation>
    <scope>NUCLEOTIDE SEQUENCE [LARGE SCALE GENOMIC DNA]</scope>
    <source>
        <strain evidence="1 2">CBS 2104</strain>
    </source>
</reference>
<keyword evidence="2" id="KW-1185">Reference proteome</keyword>
<name>A0A0A8L197_9SACH</name>
<evidence type="ECO:0000313" key="2">
    <source>
        <dbReference type="Proteomes" id="UP000031516"/>
    </source>
</evidence>
<protein>
    <submittedName>
        <fullName evidence="1">WGS project CCBQ000000000 data, contig 00107</fullName>
    </submittedName>
</protein>
<proteinExistence type="predicted"/>
<dbReference type="OrthoDB" id="4065598at2759"/>
<gene>
    <name evidence="1" type="ORF">KLDO_g314</name>
</gene>
<dbReference type="EMBL" id="CCBQ010000004">
    <property type="protein sequence ID" value="CDO91984.1"/>
    <property type="molecule type" value="Genomic_DNA"/>
</dbReference>
<dbReference type="AlphaFoldDB" id="A0A0A8L197"/>
<dbReference type="Proteomes" id="UP000031516">
    <property type="component" value="Unassembled WGS sequence"/>
</dbReference>
<dbReference type="Gene3D" id="2.60.270.60">
    <property type="match status" value="1"/>
</dbReference>
<dbReference type="GO" id="GO:0000407">
    <property type="term" value="C:phagophore assembly site"/>
    <property type="evidence" value="ECO:0007669"/>
    <property type="project" value="InterPro"/>
</dbReference>
<dbReference type="GO" id="GO:0006914">
    <property type="term" value="P:autophagy"/>
    <property type="evidence" value="ECO:0007669"/>
    <property type="project" value="InterPro"/>
</dbReference>
<dbReference type="Pfam" id="PF09795">
    <property type="entry name" value="ATG31"/>
    <property type="match status" value="1"/>
</dbReference>
<evidence type="ECO:0000313" key="1">
    <source>
        <dbReference type="EMBL" id="CDO91984.1"/>
    </source>
</evidence>
<organism evidence="1 2">
    <name type="scientific">Kluyveromyces dobzhanskii CBS 2104</name>
    <dbReference type="NCBI Taxonomy" id="1427455"/>
    <lineage>
        <taxon>Eukaryota</taxon>
        <taxon>Fungi</taxon>
        <taxon>Dikarya</taxon>
        <taxon>Ascomycota</taxon>
        <taxon>Saccharomycotina</taxon>
        <taxon>Saccharomycetes</taxon>
        <taxon>Saccharomycetales</taxon>
        <taxon>Saccharomycetaceae</taxon>
        <taxon>Kluyveromyces</taxon>
    </lineage>
</organism>
<sequence>MENPVIIATNANVTRNHSSGLSGGKHGAYSIDENTWFLNNISYIFEDDEQMQQEEDQLSYENVIIIDSDPSGSINNLELLSEKWQLLSFDQNARDNCISLSVMNELSADLTHNSDVAGLDTLAKLYHERNAQIRKLLDSISQ</sequence>